<feature type="region of interest" description="Disordered" evidence="1">
    <location>
        <begin position="144"/>
        <end position="176"/>
    </location>
</feature>
<sequence length="176" mass="19364">MLLVWKLLVSAVSILSLLALCQAAGSRPNCDFPPIDIPSQKIDVLGDLEKTHVCQQPRPNKLCTRVGPPDRACKAIARAVGGVRNVTCSHPHTCAFQVKAPIQHPSRPGYAFISLCVPDFIGVIFPCRENNLIIANPFYKGVYENDNPEPEGEEEGEFDIDIRSKNQKSQSTQTPK</sequence>
<feature type="compositionally biased region" description="Acidic residues" evidence="1">
    <location>
        <begin position="146"/>
        <end position="159"/>
    </location>
</feature>
<dbReference type="GeneID" id="103516168"/>
<evidence type="ECO:0000313" key="9">
    <source>
        <dbReference type="RefSeq" id="XP_026684448.1"/>
    </source>
</evidence>
<feature type="chain" id="PRO_5010480991" evidence="2">
    <location>
        <begin position="24"/>
        <end position="176"/>
    </location>
</feature>
<gene>
    <name evidence="4 5 6 7 8 9 10" type="primary">LOC103516168</name>
</gene>
<organism evidence="3 10">
    <name type="scientific">Diaphorina citri</name>
    <name type="common">Asian citrus psyllid</name>
    <dbReference type="NCBI Taxonomy" id="121845"/>
    <lineage>
        <taxon>Eukaryota</taxon>
        <taxon>Metazoa</taxon>
        <taxon>Ecdysozoa</taxon>
        <taxon>Arthropoda</taxon>
        <taxon>Hexapoda</taxon>
        <taxon>Insecta</taxon>
        <taxon>Pterygota</taxon>
        <taxon>Neoptera</taxon>
        <taxon>Paraneoptera</taxon>
        <taxon>Hemiptera</taxon>
        <taxon>Sternorrhyncha</taxon>
        <taxon>Psylloidea</taxon>
        <taxon>Psyllidae</taxon>
        <taxon>Diaphorininae</taxon>
        <taxon>Diaphorina</taxon>
    </lineage>
</organism>
<keyword evidence="2" id="KW-0732">Signal</keyword>
<accession>A0A1S4EJW8</accession>
<keyword evidence="3" id="KW-1185">Reference proteome</keyword>
<reference evidence="4 5" key="1">
    <citation type="submission" date="2025-04" db="UniProtKB">
        <authorList>
            <consortium name="RefSeq"/>
        </authorList>
    </citation>
    <scope>IDENTIFICATION</scope>
</reference>
<dbReference type="RefSeq" id="XP_017302433.1">
    <property type="nucleotide sequence ID" value="XM_017446944.2"/>
</dbReference>
<dbReference type="KEGG" id="dci:103516168"/>
<name>A0A1S4EJW8_DIACI</name>
<evidence type="ECO:0000313" key="4">
    <source>
        <dbReference type="RefSeq" id="XP_017302433.1"/>
    </source>
</evidence>
<feature type="compositionally biased region" description="Polar residues" evidence="1">
    <location>
        <begin position="167"/>
        <end position="176"/>
    </location>
</feature>
<evidence type="ECO:0000313" key="6">
    <source>
        <dbReference type="RefSeq" id="XP_026684444.1"/>
    </source>
</evidence>
<proteinExistence type="predicted"/>
<dbReference type="RefSeq" id="XP_026684444.1">
    <property type="nucleotide sequence ID" value="XM_026828643.1"/>
</dbReference>
<protein>
    <submittedName>
        <fullName evidence="4 5">Uncharacterized protein LOC103516168 isoform X1</fullName>
    </submittedName>
    <submittedName>
        <fullName evidence="7">Uncharacterized protein LOC103516168 isoform X2</fullName>
    </submittedName>
</protein>
<dbReference type="AlphaFoldDB" id="A0A1S4EJW8"/>
<dbReference type="RefSeq" id="XP_026684447.1">
    <property type="nucleotide sequence ID" value="XM_026828646.1"/>
</dbReference>
<evidence type="ECO:0000313" key="10">
    <source>
        <dbReference type="RefSeq" id="XP_026684449.1"/>
    </source>
</evidence>
<dbReference type="RefSeq" id="XP_026684445.1">
    <property type="nucleotide sequence ID" value="XM_026828644.1"/>
</dbReference>
<evidence type="ECO:0000313" key="3">
    <source>
        <dbReference type="Proteomes" id="UP000079169"/>
    </source>
</evidence>
<feature type="signal peptide" evidence="2">
    <location>
        <begin position="1"/>
        <end position="23"/>
    </location>
</feature>
<evidence type="ECO:0000256" key="2">
    <source>
        <dbReference type="SAM" id="SignalP"/>
    </source>
</evidence>
<evidence type="ECO:0000313" key="5">
    <source>
        <dbReference type="RefSeq" id="XP_026684443.1"/>
    </source>
</evidence>
<dbReference type="RefSeq" id="XP_026684443.1">
    <property type="nucleotide sequence ID" value="XM_026828642.1"/>
</dbReference>
<dbReference type="RefSeq" id="XP_026684449.1">
    <property type="nucleotide sequence ID" value="XM_026828648.1"/>
</dbReference>
<dbReference type="PaxDb" id="121845-A0A1S4EJW8"/>
<dbReference type="Proteomes" id="UP000079169">
    <property type="component" value="Unplaced"/>
</dbReference>
<evidence type="ECO:0000313" key="7">
    <source>
        <dbReference type="RefSeq" id="XP_026684445.1"/>
    </source>
</evidence>
<evidence type="ECO:0000313" key="8">
    <source>
        <dbReference type="RefSeq" id="XP_026684447.1"/>
    </source>
</evidence>
<dbReference type="RefSeq" id="XP_026684448.1">
    <property type="nucleotide sequence ID" value="XM_026828647.1"/>
</dbReference>
<evidence type="ECO:0000256" key="1">
    <source>
        <dbReference type="SAM" id="MobiDB-lite"/>
    </source>
</evidence>